<dbReference type="GeneID" id="27331107"/>
<dbReference type="AlphaFoldDB" id="A0A0D2BZQ4"/>
<keyword evidence="2" id="KW-1185">Reference proteome</keyword>
<protein>
    <recommendedName>
        <fullName evidence="3">Phytanoyl-CoA dioxygenase</fullName>
    </recommendedName>
</protein>
<dbReference type="STRING" id="91928.A0A0D2BZQ4"/>
<accession>A0A0D2BZQ4</accession>
<proteinExistence type="predicted"/>
<dbReference type="HOGENOM" id="CLU_047725_0_1_1"/>
<gene>
    <name evidence="1" type="ORF">PV08_04024</name>
</gene>
<organism evidence="1 2">
    <name type="scientific">Exophiala spinifera</name>
    <dbReference type="NCBI Taxonomy" id="91928"/>
    <lineage>
        <taxon>Eukaryota</taxon>
        <taxon>Fungi</taxon>
        <taxon>Dikarya</taxon>
        <taxon>Ascomycota</taxon>
        <taxon>Pezizomycotina</taxon>
        <taxon>Eurotiomycetes</taxon>
        <taxon>Chaetothyriomycetidae</taxon>
        <taxon>Chaetothyriales</taxon>
        <taxon>Herpotrichiellaceae</taxon>
        <taxon>Exophiala</taxon>
    </lineage>
</organism>
<dbReference type="SUPFAM" id="SSF51197">
    <property type="entry name" value="Clavaminate synthase-like"/>
    <property type="match status" value="1"/>
</dbReference>
<name>A0A0D2BZQ4_9EURO</name>
<dbReference type="InterPro" id="IPR008775">
    <property type="entry name" value="Phytyl_CoA_dOase-like"/>
</dbReference>
<evidence type="ECO:0008006" key="3">
    <source>
        <dbReference type="Google" id="ProtNLM"/>
    </source>
</evidence>
<dbReference type="Gene3D" id="2.60.120.620">
    <property type="entry name" value="q2cbj1_9rhob like domain"/>
    <property type="match status" value="1"/>
</dbReference>
<evidence type="ECO:0000313" key="2">
    <source>
        <dbReference type="Proteomes" id="UP000053328"/>
    </source>
</evidence>
<dbReference type="OrthoDB" id="445007at2759"/>
<dbReference type="EMBL" id="KN847494">
    <property type="protein sequence ID" value="KIW16834.1"/>
    <property type="molecule type" value="Genomic_DNA"/>
</dbReference>
<reference evidence="1 2" key="1">
    <citation type="submission" date="2015-01" db="EMBL/GenBank/DDBJ databases">
        <title>The Genome Sequence of Exophiala spinifera CBS89968.</title>
        <authorList>
            <consortium name="The Broad Institute Genomics Platform"/>
            <person name="Cuomo C."/>
            <person name="de Hoog S."/>
            <person name="Gorbushina A."/>
            <person name="Stielow B."/>
            <person name="Teixiera M."/>
            <person name="Abouelleil A."/>
            <person name="Chapman S.B."/>
            <person name="Priest M."/>
            <person name="Young S.K."/>
            <person name="Wortman J."/>
            <person name="Nusbaum C."/>
            <person name="Birren B."/>
        </authorList>
    </citation>
    <scope>NUCLEOTIDE SEQUENCE [LARGE SCALE GENOMIC DNA]</scope>
    <source>
        <strain evidence="1 2">CBS 89968</strain>
    </source>
</reference>
<dbReference type="RefSeq" id="XP_016237050.1">
    <property type="nucleotide sequence ID" value="XM_016378373.1"/>
</dbReference>
<dbReference type="Proteomes" id="UP000053328">
    <property type="component" value="Unassembled WGS sequence"/>
</dbReference>
<dbReference type="VEuPathDB" id="FungiDB:PV08_04024"/>
<sequence>MGSISPTPTYKVEKIDRSDFQGIIDAIAKNGCCIVKNFTDAATVDMVNEESRPYLDADVPWEGDLFPPETRRCANLAGRSKTVREKWLVDPLVRACTAAFVDKTTVNYYGQTKHTYTSEAQCTIAVTLEIGPGGKAQRLHRDDKNYHVDHPDQTETGYRFGTDVEMAFMVPGVLTTKENGATLAIPGSHLWPSDREPPLIEEESIAYAEMDVGDCWIMLGGLYHAGGANNTTNVKRTVHGLFFVRGYLRQEENIYLANSPEQVLSWAPEAQKVLGYNVSSPNIGFVEFVPPMDYLAGVRPADGVLKDFDPSQEKKT</sequence>
<evidence type="ECO:0000313" key="1">
    <source>
        <dbReference type="EMBL" id="KIW16834.1"/>
    </source>
</evidence>
<dbReference type="Pfam" id="PF05721">
    <property type="entry name" value="PhyH"/>
    <property type="match status" value="1"/>
</dbReference>